<accession>A0A0P7BIV6</accession>
<dbReference type="AlphaFoldDB" id="A0A0P7BIV6"/>
<comment type="caution">
    <text evidence="1">The sequence shown here is derived from an EMBL/GenBank/DDBJ whole genome shotgun (WGS) entry which is preliminary data.</text>
</comment>
<dbReference type="Proteomes" id="UP000050424">
    <property type="component" value="Unassembled WGS sequence"/>
</dbReference>
<dbReference type="OrthoDB" id="5953249at2759"/>
<evidence type="ECO:0000313" key="2">
    <source>
        <dbReference type="Proteomes" id="UP000050424"/>
    </source>
</evidence>
<dbReference type="EMBL" id="LKCW01000087">
    <property type="protein sequence ID" value="KPM40269.1"/>
    <property type="molecule type" value="Genomic_DNA"/>
</dbReference>
<keyword evidence="2" id="KW-1185">Reference proteome</keyword>
<sequence length="161" mass="18018">MKRATLLSVNIGAVEERDQVIQQFHIGISILETEWLESALDPFPDPKSAASMIQSSYYVVGSPDYRISTAEMSIFGKIQPITLADLKEKLEAITAPGNGILVLHDSKRGLSLLERLDIYLNPLFTIDTVKAAQHPLRLSYRYSLAKMLEELEIPFTGTRPE</sequence>
<proteinExistence type="predicted"/>
<evidence type="ECO:0000313" key="1">
    <source>
        <dbReference type="EMBL" id="KPM40269.1"/>
    </source>
</evidence>
<dbReference type="STRING" id="78410.A0A0P7BIV6"/>
<protein>
    <submittedName>
        <fullName evidence="1">Uncharacterized protein</fullName>
    </submittedName>
</protein>
<reference evidence="1 2" key="1">
    <citation type="submission" date="2015-09" db="EMBL/GenBank/DDBJ databases">
        <title>Draft genome of a European isolate of the apple canker pathogen Neonectria ditissima.</title>
        <authorList>
            <person name="Gomez-Cortecero A."/>
            <person name="Harrison R.J."/>
            <person name="Armitage A.D."/>
        </authorList>
    </citation>
    <scope>NUCLEOTIDE SEQUENCE [LARGE SCALE GENOMIC DNA]</scope>
    <source>
        <strain evidence="1 2">R09/05</strain>
    </source>
</reference>
<organism evidence="1 2">
    <name type="scientific">Neonectria ditissima</name>
    <dbReference type="NCBI Taxonomy" id="78410"/>
    <lineage>
        <taxon>Eukaryota</taxon>
        <taxon>Fungi</taxon>
        <taxon>Dikarya</taxon>
        <taxon>Ascomycota</taxon>
        <taxon>Pezizomycotina</taxon>
        <taxon>Sordariomycetes</taxon>
        <taxon>Hypocreomycetidae</taxon>
        <taxon>Hypocreales</taxon>
        <taxon>Nectriaceae</taxon>
        <taxon>Neonectria</taxon>
    </lineage>
</organism>
<name>A0A0P7BIV6_9HYPO</name>
<gene>
    <name evidence="1" type="ORF">AK830_g6287</name>
</gene>